<evidence type="ECO:0000256" key="5">
    <source>
        <dbReference type="SAM" id="MobiDB-lite"/>
    </source>
</evidence>
<evidence type="ECO:0000256" key="4">
    <source>
        <dbReference type="PIRNR" id="PIRNR003352"/>
    </source>
</evidence>
<comment type="similarity">
    <text evidence="2 4">Belongs to the MAK16 family.</text>
</comment>
<dbReference type="AlphaFoldDB" id="A0A183B9X6"/>
<accession>A0A183B9X6</accession>
<dbReference type="Pfam" id="PF04874">
    <property type="entry name" value="Mak16"/>
    <property type="match status" value="1"/>
</dbReference>
<dbReference type="Pfam" id="PF01778">
    <property type="entry name" value="Ribosomal_L28e"/>
    <property type="match status" value="1"/>
</dbReference>
<protein>
    <recommendedName>
        <fullName evidence="4">Protein MAK16 homolog</fullName>
    </recommendedName>
</protein>
<organism evidence="9">
    <name type="scientific">Echinostoma caproni</name>
    <dbReference type="NCBI Taxonomy" id="27848"/>
    <lineage>
        <taxon>Eukaryota</taxon>
        <taxon>Metazoa</taxon>
        <taxon>Spiralia</taxon>
        <taxon>Lophotrochozoa</taxon>
        <taxon>Platyhelminthes</taxon>
        <taxon>Trematoda</taxon>
        <taxon>Digenea</taxon>
        <taxon>Plagiorchiida</taxon>
        <taxon>Echinostomata</taxon>
        <taxon>Echinostomatoidea</taxon>
        <taxon>Echinostomatidae</taxon>
        <taxon>Echinostoma</taxon>
    </lineage>
</organism>
<evidence type="ECO:0000313" key="9">
    <source>
        <dbReference type="WBParaSite" id="ECPE_0001605101-mRNA-1"/>
    </source>
</evidence>
<dbReference type="Proteomes" id="UP000272942">
    <property type="component" value="Unassembled WGS sequence"/>
</dbReference>
<comment type="subcellular location">
    <subcellularLocation>
        <location evidence="1">Nucleus</location>
    </subcellularLocation>
</comment>
<feature type="region of interest" description="Disordered" evidence="5">
    <location>
        <begin position="198"/>
        <end position="219"/>
    </location>
</feature>
<reference evidence="7 8" key="2">
    <citation type="submission" date="2018-11" db="EMBL/GenBank/DDBJ databases">
        <authorList>
            <consortium name="Pathogen Informatics"/>
        </authorList>
    </citation>
    <scope>NUCLEOTIDE SEQUENCE [LARGE SCALE GENOMIC DNA]</scope>
    <source>
        <strain evidence="7 8">Egypt</strain>
    </source>
</reference>
<proteinExistence type="inferred from homology"/>
<dbReference type="EMBL" id="UZAN01062616">
    <property type="protein sequence ID" value="VDP93283.1"/>
    <property type="molecule type" value="Genomic_DNA"/>
</dbReference>
<dbReference type="WBParaSite" id="ECPE_0001605101-mRNA-1">
    <property type="protein sequence ID" value="ECPE_0001605101-mRNA-1"/>
    <property type="gene ID" value="ECPE_0001605101"/>
</dbReference>
<dbReference type="Gene3D" id="3.30.390.110">
    <property type="match status" value="1"/>
</dbReference>
<dbReference type="InterPro" id="IPR006958">
    <property type="entry name" value="Mak16"/>
</dbReference>
<evidence type="ECO:0000259" key="6">
    <source>
        <dbReference type="Pfam" id="PF01778"/>
    </source>
</evidence>
<feature type="domain" description="Ribosomal eL28/Mak16" evidence="6">
    <location>
        <begin position="6"/>
        <end position="116"/>
    </location>
</feature>
<dbReference type="GO" id="GO:0000460">
    <property type="term" value="P:maturation of 5.8S rRNA"/>
    <property type="evidence" value="ECO:0007669"/>
    <property type="project" value="TreeGrafter"/>
</dbReference>
<name>A0A183B9X6_9TREM</name>
<evidence type="ECO:0000313" key="8">
    <source>
        <dbReference type="Proteomes" id="UP000272942"/>
    </source>
</evidence>
<gene>
    <name evidence="7" type="ORF">ECPE_LOCUS16011</name>
</gene>
<evidence type="ECO:0000256" key="1">
    <source>
        <dbReference type="ARBA" id="ARBA00004123"/>
    </source>
</evidence>
<dbReference type="FunFam" id="3.30.390.110:FF:000001">
    <property type="entry name" value="Protein MAK16 homolog"/>
    <property type="match status" value="1"/>
</dbReference>
<dbReference type="PIRSF" id="PIRSF003352">
    <property type="entry name" value="MAK16"/>
    <property type="match status" value="1"/>
</dbReference>
<dbReference type="PANTHER" id="PTHR23405:SF4">
    <property type="entry name" value="PROTEIN MAK16 HOMOLOG"/>
    <property type="match status" value="1"/>
</dbReference>
<evidence type="ECO:0000313" key="7">
    <source>
        <dbReference type="EMBL" id="VDP93283.1"/>
    </source>
</evidence>
<sequence length="264" mass="31426">MNNDDVIWQIINRSFCSFMVKTKTGNFCRNENNVTGLCNRHSCPLANSQYATVKEKDGIIFLFLKEPERVPYPGKQWERIKLSRNKKQALEQIKKHMLYWDNWIISRVKQRFFRIRDNLKNMRRLALARQKKLEPVNRKIERRELRREEKALRVARVERTVEQELLERLRASTSSKEIYNIDQSAFEKALETEEMEEVDEEFEEESEAEEEVDEDVVYTSDSEVEDIEDLVEVEEEDAEEREANLVLAGPSKKRKVTIAYEKDD</sequence>
<keyword evidence="3 4" id="KW-0539">Nucleus</keyword>
<evidence type="ECO:0000256" key="2">
    <source>
        <dbReference type="ARBA" id="ARBA00005514"/>
    </source>
</evidence>
<dbReference type="PANTHER" id="PTHR23405">
    <property type="entry name" value="MAINTENANCE OF KILLER 16 MAK16 PROTEIN-RELATED"/>
    <property type="match status" value="1"/>
</dbReference>
<keyword evidence="8" id="KW-1185">Reference proteome</keyword>
<dbReference type="GO" id="GO:0005730">
    <property type="term" value="C:nucleolus"/>
    <property type="evidence" value="ECO:0007669"/>
    <property type="project" value="UniProtKB-UniRule"/>
</dbReference>
<dbReference type="OrthoDB" id="10251342at2759"/>
<dbReference type="GO" id="GO:0000470">
    <property type="term" value="P:maturation of LSU-rRNA"/>
    <property type="evidence" value="ECO:0007669"/>
    <property type="project" value="TreeGrafter"/>
</dbReference>
<dbReference type="GO" id="GO:0030687">
    <property type="term" value="C:preribosome, large subunit precursor"/>
    <property type="evidence" value="ECO:0007669"/>
    <property type="project" value="TreeGrafter"/>
</dbReference>
<dbReference type="InterPro" id="IPR029004">
    <property type="entry name" value="Ribosomal_eL28/Mak16"/>
</dbReference>
<reference evidence="9" key="1">
    <citation type="submission" date="2016-06" db="UniProtKB">
        <authorList>
            <consortium name="WormBaseParasite"/>
        </authorList>
    </citation>
    <scope>IDENTIFICATION</scope>
</reference>
<evidence type="ECO:0000256" key="3">
    <source>
        <dbReference type="ARBA" id="ARBA00023242"/>
    </source>
</evidence>